<feature type="compositionally biased region" description="Low complexity" evidence="1">
    <location>
        <begin position="82"/>
        <end position="92"/>
    </location>
</feature>
<keyword evidence="3" id="KW-1185">Reference proteome</keyword>
<protein>
    <recommendedName>
        <fullName evidence="4">DUF305 domain-containing protein</fullName>
    </recommendedName>
</protein>
<proteinExistence type="predicted"/>
<evidence type="ECO:0000313" key="2">
    <source>
        <dbReference type="EMBL" id="WDZ87509.1"/>
    </source>
</evidence>
<evidence type="ECO:0000256" key="1">
    <source>
        <dbReference type="SAM" id="MobiDB-lite"/>
    </source>
</evidence>
<accession>A0ABY8A050</accession>
<dbReference type="RefSeq" id="WP_275034490.1">
    <property type="nucleotide sequence ID" value="NZ_CP118615.1"/>
</dbReference>
<reference evidence="2 3" key="1">
    <citation type="submission" date="2023-02" db="EMBL/GenBank/DDBJ databases">
        <authorList>
            <person name="Mo P."/>
        </authorList>
    </citation>
    <scope>NUCLEOTIDE SEQUENCE [LARGE SCALE GENOMIC DNA]</scope>
    <source>
        <strain evidence="2 3">HUAS 3</strain>
    </source>
</reference>
<evidence type="ECO:0000313" key="3">
    <source>
        <dbReference type="Proteomes" id="UP001219605"/>
    </source>
</evidence>
<evidence type="ECO:0008006" key="4">
    <source>
        <dbReference type="Google" id="ProtNLM"/>
    </source>
</evidence>
<sequence>MLRTGTLLALGAATAPVTGCGLLGRNDPPPPPDPLQSLVDGALDLAARHRAAIAADPALAARLTPIAEAHQAHAAELAATIGTPLPSASPSAPADPPTGDTGTVLTTLREAEERGRAEAATRCADAPADRAALVGSIAAARATHVEALR</sequence>
<dbReference type="EMBL" id="CP118615">
    <property type="protein sequence ID" value="WDZ87509.1"/>
    <property type="molecule type" value="Genomic_DNA"/>
</dbReference>
<feature type="region of interest" description="Disordered" evidence="1">
    <location>
        <begin position="82"/>
        <end position="103"/>
    </location>
</feature>
<dbReference type="Proteomes" id="UP001219605">
    <property type="component" value="Chromosome"/>
</dbReference>
<gene>
    <name evidence="2" type="ORF">PVK37_14400</name>
</gene>
<organism evidence="2 3">
    <name type="scientific">Micromonospora cathayae</name>
    <dbReference type="NCBI Taxonomy" id="3028804"/>
    <lineage>
        <taxon>Bacteria</taxon>
        <taxon>Bacillati</taxon>
        <taxon>Actinomycetota</taxon>
        <taxon>Actinomycetes</taxon>
        <taxon>Micromonosporales</taxon>
        <taxon>Micromonosporaceae</taxon>
        <taxon>Micromonospora</taxon>
    </lineage>
</organism>
<name>A0ABY8A050_9ACTN</name>